<dbReference type="Proteomes" id="UP000007947">
    <property type="component" value="Chromosome"/>
</dbReference>
<dbReference type="STRING" id="1032480.MLP_11360"/>
<dbReference type="OrthoDB" id="3837989at2"/>
<accession>F5XNN6</accession>
<feature type="transmembrane region" description="Helical" evidence="1">
    <location>
        <begin position="32"/>
        <end position="52"/>
    </location>
</feature>
<dbReference type="KEGG" id="mph:MLP_11360"/>
<protein>
    <submittedName>
        <fullName evidence="2">Uncharacterized protein</fullName>
    </submittedName>
</protein>
<dbReference type="AlphaFoldDB" id="F5XNN6"/>
<keyword evidence="1" id="KW-0812">Transmembrane</keyword>
<organism evidence="2 3">
    <name type="scientific">Microlunatus phosphovorus (strain ATCC 700054 / DSM 10555 / JCM 9379 / NBRC 101784 / NCIMB 13414 / VKM Ac-1990 / NM-1)</name>
    <dbReference type="NCBI Taxonomy" id="1032480"/>
    <lineage>
        <taxon>Bacteria</taxon>
        <taxon>Bacillati</taxon>
        <taxon>Actinomycetota</taxon>
        <taxon>Actinomycetes</taxon>
        <taxon>Propionibacteriales</taxon>
        <taxon>Propionibacteriaceae</taxon>
        <taxon>Microlunatus</taxon>
    </lineage>
</organism>
<feature type="transmembrane region" description="Helical" evidence="1">
    <location>
        <begin position="64"/>
        <end position="86"/>
    </location>
</feature>
<dbReference type="RefSeq" id="WP_013862033.1">
    <property type="nucleotide sequence ID" value="NC_015635.1"/>
</dbReference>
<dbReference type="HOGENOM" id="CLU_665363_0_0_11"/>
<evidence type="ECO:0000256" key="1">
    <source>
        <dbReference type="SAM" id="Phobius"/>
    </source>
</evidence>
<keyword evidence="1" id="KW-1133">Transmembrane helix</keyword>
<dbReference type="EMBL" id="AP012204">
    <property type="protein sequence ID" value="BAK34150.1"/>
    <property type="molecule type" value="Genomic_DNA"/>
</dbReference>
<reference evidence="2 3" key="1">
    <citation type="submission" date="2011-05" db="EMBL/GenBank/DDBJ databases">
        <title>Whole genome sequence of Microlunatus phosphovorus NM-1.</title>
        <authorList>
            <person name="Hosoyama A."/>
            <person name="Sasaki K."/>
            <person name="Harada T."/>
            <person name="Igarashi R."/>
            <person name="Kawakoshi A."/>
            <person name="Sasagawa M."/>
            <person name="Fukada J."/>
            <person name="Nakamura S."/>
            <person name="Katano Y."/>
            <person name="Hanada S."/>
            <person name="Kamagata Y."/>
            <person name="Nakamura N."/>
            <person name="Yamazaki S."/>
            <person name="Fujita N."/>
        </authorList>
    </citation>
    <scope>NUCLEOTIDE SEQUENCE [LARGE SCALE GENOMIC DNA]</scope>
    <source>
        <strain evidence="3">ATCC 700054 / DSM 10555 / JCM 9379 / NBRC 101784 / NCIMB 13414 / VKM Ac-1990 / NM-1</strain>
    </source>
</reference>
<keyword evidence="3" id="KW-1185">Reference proteome</keyword>
<dbReference type="eggNOG" id="ENOG5033M7M">
    <property type="taxonomic scope" value="Bacteria"/>
</dbReference>
<evidence type="ECO:0000313" key="3">
    <source>
        <dbReference type="Proteomes" id="UP000007947"/>
    </source>
</evidence>
<keyword evidence="1" id="KW-0472">Membrane</keyword>
<name>F5XNN6_MICPN</name>
<gene>
    <name evidence="2" type="ordered locus">MLP_11360</name>
</gene>
<proteinExistence type="predicted"/>
<sequence length="413" mass="45484">MTTKSVERFQQPRWWERPPQWALTFGEFSRPLLSFSINSAGVGLVAVLSLLLEKVLVGSDADTASVIVQSTLILVLAALAWILMLARAELGRRRGTRYYVRLLQPSMPDLFEEAVEQGRKDYIETKRIVRAINPRKAETVVTDMAAEVSDIAAELERCMNGDTQETGFQLVPNTAWSAGLAAGYMLLWETDTVFVDLTSGPASTRSVEWSLGSHAGGTRFTPLDTRVIAGTSESGPVLVRIDLTGPSTMPEWQVCKTYLVGVLEDDSTPRRVTVDVDVDTAQLNPSPHRTPGEPPRRFLPTVVHPMIAAQAGAAAIRRAIHENPGRDVLLCARVTKTISWGIGACLTRDKKHKDPGCGTRDCQNADCYDPWRRLLPLIPDTQTRCGEYGIARVHPAQPPAEILAQKYSCQDQP</sequence>
<evidence type="ECO:0000313" key="2">
    <source>
        <dbReference type="EMBL" id="BAK34150.1"/>
    </source>
</evidence>